<dbReference type="PANTHER" id="PTHR12663">
    <property type="entry name" value="ANDROGEN INDUCED INHIBITOR OF PROLIFERATION AS3 / PDS5-RELATED"/>
    <property type="match status" value="1"/>
</dbReference>
<dbReference type="InterPro" id="IPR016024">
    <property type="entry name" value="ARM-type_fold"/>
</dbReference>
<feature type="compositionally biased region" description="Acidic residues" evidence="6">
    <location>
        <begin position="266"/>
        <end position="281"/>
    </location>
</feature>
<comment type="subcellular location">
    <subcellularLocation>
        <location evidence="1">Nucleus</location>
    </subcellularLocation>
</comment>
<evidence type="ECO:0000256" key="4">
    <source>
        <dbReference type="ARBA" id="ARBA00023242"/>
    </source>
</evidence>
<sequence>MTRQVDDVLAGAPTKLMFNAARISQSGNSAAAGKNMPTAELVARLKDLQVQLSRLEQETVVIDSVAPTAQALKAVFLISHRDKAVKCLVACCLADVLRLFAPDAPYNEKDLKAIFALFVALIPLVADTASPYFEHYYYLLESLAIVKSIILITDLNADELILTLFRDVFNIVRPDSQKNVYSLLLQLLTCILEENASISNAIIEIIISQFDRPNNAMCRQLSIDLCNNVTSKLQRYICQYFGELFYSSMKAVGKNGGGKNGKYDPDEADEDEDEDADELDEPNNSHSDFRYAHNLILEMNKSCPGVLQNVIPLFEDQLKCEDEKVRELSTDLLGKIFVESGSRVAVLYPSIWRAWLERRNDKNSSIRILWVQFCSGAFRHHPELSPDMISGLEQKIYDPDEKVRLATMHVIGQLDSVSLNSISHQLLLHVADRCKDKKMSVRVEAIDALAGIFKMTYADIVADENGATEKYGWIPGCILELVYLGEIETSLIMERVLHEDIFVYTYDDVQRTDRLLRIVGALTEKQYKAFLSVIDRQASSMKDFLMYIECCEKWNGGIIDNDDGTTENTLTQLIHHLAGKFPDSKKAVLHFQKFAKNNENRIYKLFKSVMNETADFKSIVKNGKEILKRLEPHAAISETFLVMLRRVSLTLLGKSNIPRLIEVAQSVAGRNSGNRSMEVSMADTTVDLELSRLAATAESLLQKIATAFPAVFGSHLKDFLSMLVSGDDSLVGEAISALAKFIKTLPRNVPFTRAEESVIASFCLNGTVAQAKQAATILGIIEDASCRNAVVSKIGKALQTEMIVSKAIQASNRGRRHSGEADPDADIQGDGDMPVVKLATWLSALGQFAVYSQETYSTVHKVVSDLIIRDILGKAHVAKDPHNQDDWVDFKNLHVEGVLKVLGVKVLVNRVRGYAQSPPETVRHLAAPVFKLLSTLIENEGELLQPEKGATWNAFKSHLRQTASISLIKLVRIPSLDRLVAVPERNRLMLTIQDPCWQIRDVFVERLRKYLQLRDIGYKYIVFLFMVALEPDEDIRLKAKSFLVRFAKAPKNEGEMTLESNLPGFLHMVAHHPDFGTDSDDISLSAKYIQFYLDIVATSENVSYLFHSVAQLKTVSDMHATSSENLYHISDLSQFLIQEHCKQNMWTLNSYPDIISVEKDLFRKLPEKAANENIKKSYLSKSWMQSMQSVSNVKPRPAANRRKSVKADKEKSMEQEEEGEEMYQSNDEDNENVPIGGGKRKSAVKRSPKAPAKERKKRKSDSSDVTPRPASSRRVKVGAKKYKDDTPSVDGDDDPMEVESNGNVLGEKEIGGDNNTDEEDEIPLRRSKKTTAKQISEAVPVKALVVPSLSDTTSSQESPEKLVRLGTTYSSISYSIISDAQISAYQVKER</sequence>
<dbReference type="GO" id="GO:0000785">
    <property type="term" value="C:chromatin"/>
    <property type="evidence" value="ECO:0007669"/>
    <property type="project" value="TreeGrafter"/>
</dbReference>
<keyword evidence="5" id="KW-0131">Cell cycle</keyword>
<dbReference type="GO" id="GO:0051301">
    <property type="term" value="P:cell division"/>
    <property type="evidence" value="ECO:0007669"/>
    <property type="project" value="UniProtKB-KW"/>
</dbReference>
<keyword evidence="2" id="KW-0132">Cell division</keyword>
<evidence type="ECO:0000256" key="3">
    <source>
        <dbReference type="ARBA" id="ARBA00022776"/>
    </source>
</evidence>
<evidence type="ECO:0000256" key="2">
    <source>
        <dbReference type="ARBA" id="ARBA00022618"/>
    </source>
</evidence>
<keyword evidence="8" id="KW-1185">Reference proteome</keyword>
<keyword evidence="4" id="KW-0539">Nucleus</keyword>
<evidence type="ECO:0000313" key="8">
    <source>
        <dbReference type="Proteomes" id="UP000320333"/>
    </source>
</evidence>
<evidence type="ECO:0000256" key="5">
    <source>
        <dbReference type="ARBA" id="ARBA00023306"/>
    </source>
</evidence>
<dbReference type="InterPro" id="IPR039776">
    <property type="entry name" value="Pds5"/>
</dbReference>
<dbReference type="OrthoDB" id="200660at2759"/>
<dbReference type="CDD" id="cd19953">
    <property type="entry name" value="PDS5"/>
    <property type="match status" value="1"/>
</dbReference>
<dbReference type="GO" id="GO:0007064">
    <property type="term" value="P:mitotic sister chromatid cohesion"/>
    <property type="evidence" value="ECO:0007669"/>
    <property type="project" value="InterPro"/>
</dbReference>
<dbReference type="Proteomes" id="UP000320333">
    <property type="component" value="Unassembled WGS sequence"/>
</dbReference>
<dbReference type="EMBL" id="QEAP01000097">
    <property type="protein sequence ID" value="TPX75058.1"/>
    <property type="molecule type" value="Genomic_DNA"/>
</dbReference>
<dbReference type="Gene3D" id="1.25.10.10">
    <property type="entry name" value="Leucine-rich Repeat Variant"/>
    <property type="match status" value="1"/>
</dbReference>
<dbReference type="SUPFAM" id="SSF48371">
    <property type="entry name" value="ARM repeat"/>
    <property type="match status" value="1"/>
</dbReference>
<name>A0A507FI54_9FUNG</name>
<feature type="compositionally biased region" description="Basic residues" evidence="6">
    <location>
        <begin position="1271"/>
        <end position="1280"/>
    </location>
</feature>
<dbReference type="STRING" id="246404.A0A507FI54"/>
<evidence type="ECO:0008006" key="9">
    <source>
        <dbReference type="Google" id="ProtNLM"/>
    </source>
</evidence>
<dbReference type="Pfam" id="PF20168">
    <property type="entry name" value="PDS5"/>
    <property type="match status" value="1"/>
</dbReference>
<feature type="region of interest" description="Disordered" evidence="6">
    <location>
        <begin position="1189"/>
        <end position="1333"/>
    </location>
</feature>
<dbReference type="GO" id="GO:0005634">
    <property type="term" value="C:nucleus"/>
    <property type="evidence" value="ECO:0007669"/>
    <property type="project" value="UniProtKB-SubCell"/>
</dbReference>
<proteinExistence type="predicted"/>
<feature type="compositionally biased region" description="Basic and acidic residues" evidence="6">
    <location>
        <begin position="1205"/>
        <end position="1214"/>
    </location>
</feature>
<feature type="region of interest" description="Disordered" evidence="6">
    <location>
        <begin position="256"/>
        <end position="285"/>
    </location>
</feature>
<organism evidence="7 8">
    <name type="scientific">Chytriomyces confervae</name>
    <dbReference type="NCBI Taxonomy" id="246404"/>
    <lineage>
        <taxon>Eukaryota</taxon>
        <taxon>Fungi</taxon>
        <taxon>Fungi incertae sedis</taxon>
        <taxon>Chytridiomycota</taxon>
        <taxon>Chytridiomycota incertae sedis</taxon>
        <taxon>Chytridiomycetes</taxon>
        <taxon>Chytridiales</taxon>
        <taxon>Chytriomycetaceae</taxon>
        <taxon>Chytriomyces</taxon>
    </lineage>
</organism>
<reference evidence="7 8" key="1">
    <citation type="journal article" date="2019" name="Sci. Rep.">
        <title>Comparative genomics of chytrid fungi reveal insights into the obligate biotrophic and pathogenic lifestyle of Synchytrium endobioticum.</title>
        <authorList>
            <person name="van de Vossenberg B.T.L.H."/>
            <person name="Warris S."/>
            <person name="Nguyen H.D.T."/>
            <person name="van Gent-Pelzer M.P.E."/>
            <person name="Joly D.L."/>
            <person name="van de Geest H.C."/>
            <person name="Bonants P.J.M."/>
            <person name="Smith D.S."/>
            <person name="Levesque C.A."/>
            <person name="van der Lee T.A.J."/>
        </authorList>
    </citation>
    <scope>NUCLEOTIDE SEQUENCE [LARGE SCALE GENOMIC DNA]</scope>
    <source>
        <strain evidence="7 8">CBS 675.73</strain>
    </source>
</reference>
<feature type="compositionally biased region" description="Basic residues" evidence="6">
    <location>
        <begin position="1238"/>
        <end position="1259"/>
    </location>
</feature>
<feature type="compositionally biased region" description="Acidic residues" evidence="6">
    <location>
        <begin position="1215"/>
        <end position="1231"/>
    </location>
</feature>
<evidence type="ECO:0000313" key="7">
    <source>
        <dbReference type="EMBL" id="TPX75058.1"/>
    </source>
</evidence>
<evidence type="ECO:0000256" key="6">
    <source>
        <dbReference type="SAM" id="MobiDB-lite"/>
    </source>
</evidence>
<gene>
    <name evidence="7" type="ORF">CcCBS67573_g03681</name>
</gene>
<comment type="caution">
    <text evidence="7">The sequence shown here is derived from an EMBL/GenBank/DDBJ whole genome shotgun (WGS) entry which is preliminary data.</text>
</comment>
<evidence type="ECO:0000256" key="1">
    <source>
        <dbReference type="ARBA" id="ARBA00004123"/>
    </source>
</evidence>
<keyword evidence="3" id="KW-0498">Mitosis</keyword>
<dbReference type="InterPro" id="IPR011989">
    <property type="entry name" value="ARM-like"/>
</dbReference>
<dbReference type="GO" id="GO:0006281">
    <property type="term" value="P:DNA repair"/>
    <property type="evidence" value="ECO:0007669"/>
    <property type="project" value="TreeGrafter"/>
</dbReference>
<protein>
    <recommendedName>
        <fullName evidence="9">Sister chromatid cohesion protein</fullName>
    </recommendedName>
</protein>
<dbReference type="PANTHER" id="PTHR12663:SF0">
    <property type="entry name" value="PRECOCIOUS DISSOCIATION OF SISTERS 5, ISOFORM A"/>
    <property type="match status" value="1"/>
</dbReference>
<accession>A0A507FI54</accession>